<accession>A0A9D9H1A2</accession>
<dbReference type="InterPro" id="IPR001789">
    <property type="entry name" value="Sig_transdc_resp-reg_receiver"/>
</dbReference>
<dbReference type="EMBL" id="JADIND010000151">
    <property type="protein sequence ID" value="MBO8431108.1"/>
    <property type="molecule type" value="Genomic_DNA"/>
</dbReference>
<proteinExistence type="predicted"/>
<dbReference type="Pfam" id="PF00196">
    <property type="entry name" value="GerE"/>
    <property type="match status" value="1"/>
</dbReference>
<dbReference type="Pfam" id="PF00072">
    <property type="entry name" value="Response_reg"/>
    <property type="match status" value="1"/>
</dbReference>
<feature type="domain" description="Response regulatory" evidence="5">
    <location>
        <begin position="7"/>
        <end position="123"/>
    </location>
</feature>
<comment type="caution">
    <text evidence="6">The sequence shown here is derived from an EMBL/GenBank/DDBJ whole genome shotgun (WGS) entry which is preliminary data.</text>
</comment>
<dbReference type="SUPFAM" id="SSF46894">
    <property type="entry name" value="C-terminal effector domain of the bipartite response regulators"/>
    <property type="match status" value="1"/>
</dbReference>
<dbReference type="InterPro" id="IPR016032">
    <property type="entry name" value="Sig_transdc_resp-reg_C-effctor"/>
</dbReference>
<keyword evidence="2" id="KW-0238">DNA-binding</keyword>
<organism evidence="6 7">
    <name type="scientific">Candidatus Scatousia excrementipullorum</name>
    <dbReference type="NCBI Taxonomy" id="2840936"/>
    <lineage>
        <taxon>Bacteria</taxon>
        <taxon>Candidatus Scatousia</taxon>
    </lineage>
</organism>
<dbReference type="GO" id="GO:0003677">
    <property type="term" value="F:DNA binding"/>
    <property type="evidence" value="ECO:0007669"/>
    <property type="project" value="UniProtKB-KW"/>
</dbReference>
<dbReference type="InterPro" id="IPR058245">
    <property type="entry name" value="NreC/VraR/RcsB-like_REC"/>
</dbReference>
<sequence>MSITPIRILLVEDHKLMRVGLKSLFEEHKELEVISEAQSGKEAIENYKISHPDVVLMDIGLPDISGIEATKRIIENSSSAKIIILTSHLSEQEVIDSLHAGACAYVMKDINIEILKMIIRTVKEGAMWLDPQAVPILREKNCGVVPPRQMSRAMFKEQHANLTQREYEVLKLVVDGKSNNEIAQELTISEHTAKAHVCNIIQKLVVDDRTQAAVKALKEGLV</sequence>
<evidence type="ECO:0000256" key="2">
    <source>
        <dbReference type="ARBA" id="ARBA00023125"/>
    </source>
</evidence>
<evidence type="ECO:0000313" key="7">
    <source>
        <dbReference type="Proteomes" id="UP000823632"/>
    </source>
</evidence>
<name>A0A9D9H1A2_9BACT</name>
<protein>
    <submittedName>
        <fullName evidence="6">Response regulator transcription factor</fullName>
    </submittedName>
</protein>
<evidence type="ECO:0000313" key="6">
    <source>
        <dbReference type="EMBL" id="MBO8431108.1"/>
    </source>
</evidence>
<dbReference type="GO" id="GO:0000160">
    <property type="term" value="P:phosphorelay signal transduction system"/>
    <property type="evidence" value="ECO:0007669"/>
    <property type="project" value="InterPro"/>
</dbReference>
<reference evidence="6" key="1">
    <citation type="submission" date="2020-10" db="EMBL/GenBank/DDBJ databases">
        <authorList>
            <person name="Gilroy R."/>
        </authorList>
    </citation>
    <scope>NUCLEOTIDE SEQUENCE</scope>
    <source>
        <strain evidence="6">10192</strain>
    </source>
</reference>
<dbReference type="AlphaFoldDB" id="A0A9D9H1A2"/>
<evidence type="ECO:0000259" key="4">
    <source>
        <dbReference type="PROSITE" id="PS50043"/>
    </source>
</evidence>
<dbReference type="PANTHER" id="PTHR43214:SF39">
    <property type="entry name" value="TRANSCRIPTIONAL REGULATORY PROTEIN DEGU"/>
    <property type="match status" value="1"/>
</dbReference>
<gene>
    <name evidence="6" type="ORF">IAC76_06940</name>
</gene>
<dbReference type="InterPro" id="IPR011006">
    <property type="entry name" value="CheY-like_superfamily"/>
</dbReference>
<dbReference type="Proteomes" id="UP000823632">
    <property type="component" value="Unassembled WGS sequence"/>
</dbReference>
<feature type="domain" description="HTH luxR-type" evidence="4">
    <location>
        <begin position="155"/>
        <end position="220"/>
    </location>
</feature>
<dbReference type="CDD" id="cd06170">
    <property type="entry name" value="LuxR_C_like"/>
    <property type="match status" value="1"/>
</dbReference>
<dbReference type="PANTHER" id="PTHR43214">
    <property type="entry name" value="TWO-COMPONENT RESPONSE REGULATOR"/>
    <property type="match status" value="1"/>
</dbReference>
<reference evidence="6" key="2">
    <citation type="journal article" date="2021" name="PeerJ">
        <title>Extensive microbial diversity within the chicken gut microbiome revealed by metagenomics and culture.</title>
        <authorList>
            <person name="Gilroy R."/>
            <person name="Ravi A."/>
            <person name="Getino M."/>
            <person name="Pursley I."/>
            <person name="Horton D.L."/>
            <person name="Alikhan N.F."/>
            <person name="Baker D."/>
            <person name="Gharbi K."/>
            <person name="Hall N."/>
            <person name="Watson M."/>
            <person name="Adriaenssens E.M."/>
            <person name="Foster-Nyarko E."/>
            <person name="Jarju S."/>
            <person name="Secka A."/>
            <person name="Antonio M."/>
            <person name="Oren A."/>
            <person name="Chaudhuri R.R."/>
            <person name="La Ragione R."/>
            <person name="Hildebrand F."/>
            <person name="Pallen M.J."/>
        </authorList>
    </citation>
    <scope>NUCLEOTIDE SEQUENCE</scope>
    <source>
        <strain evidence="6">10192</strain>
    </source>
</reference>
<evidence type="ECO:0000256" key="3">
    <source>
        <dbReference type="PROSITE-ProRule" id="PRU00169"/>
    </source>
</evidence>
<dbReference type="PRINTS" id="PR00038">
    <property type="entry name" value="HTHLUXR"/>
</dbReference>
<dbReference type="PROSITE" id="PS50043">
    <property type="entry name" value="HTH_LUXR_2"/>
    <property type="match status" value="1"/>
</dbReference>
<dbReference type="InterPro" id="IPR039420">
    <property type="entry name" value="WalR-like"/>
</dbReference>
<dbReference type="SMART" id="SM00421">
    <property type="entry name" value="HTH_LUXR"/>
    <property type="match status" value="1"/>
</dbReference>
<dbReference type="SUPFAM" id="SSF52172">
    <property type="entry name" value="CheY-like"/>
    <property type="match status" value="1"/>
</dbReference>
<evidence type="ECO:0000259" key="5">
    <source>
        <dbReference type="PROSITE" id="PS50110"/>
    </source>
</evidence>
<dbReference type="CDD" id="cd17535">
    <property type="entry name" value="REC_NarL-like"/>
    <property type="match status" value="1"/>
</dbReference>
<keyword evidence="1 3" id="KW-0597">Phosphoprotein</keyword>
<feature type="modified residue" description="4-aspartylphosphate" evidence="3">
    <location>
        <position position="58"/>
    </location>
</feature>
<dbReference type="GO" id="GO:0006355">
    <property type="term" value="P:regulation of DNA-templated transcription"/>
    <property type="evidence" value="ECO:0007669"/>
    <property type="project" value="InterPro"/>
</dbReference>
<dbReference type="Gene3D" id="3.40.50.2300">
    <property type="match status" value="1"/>
</dbReference>
<evidence type="ECO:0000256" key="1">
    <source>
        <dbReference type="ARBA" id="ARBA00022553"/>
    </source>
</evidence>
<dbReference type="SMART" id="SM00448">
    <property type="entry name" value="REC"/>
    <property type="match status" value="1"/>
</dbReference>
<dbReference type="InterPro" id="IPR000792">
    <property type="entry name" value="Tscrpt_reg_LuxR_C"/>
</dbReference>
<dbReference type="PROSITE" id="PS50110">
    <property type="entry name" value="RESPONSE_REGULATORY"/>
    <property type="match status" value="1"/>
</dbReference>